<feature type="compositionally biased region" description="Polar residues" evidence="9">
    <location>
        <begin position="115"/>
        <end position="137"/>
    </location>
</feature>
<dbReference type="Gene3D" id="3.90.430.10">
    <property type="entry name" value="Copper fist DNA-binding domain"/>
    <property type="match status" value="1"/>
</dbReference>
<keyword evidence="2" id="KW-0479">Metal-binding</keyword>
<organism evidence="11 12">
    <name type="scientific">Schizosaccharomyces osmophilus</name>
    <dbReference type="NCBI Taxonomy" id="2545709"/>
    <lineage>
        <taxon>Eukaryota</taxon>
        <taxon>Fungi</taxon>
        <taxon>Dikarya</taxon>
        <taxon>Ascomycota</taxon>
        <taxon>Taphrinomycotina</taxon>
        <taxon>Schizosaccharomycetes</taxon>
        <taxon>Schizosaccharomycetales</taxon>
        <taxon>Schizosaccharomycetaceae</taxon>
        <taxon>Schizosaccharomyces</taxon>
    </lineage>
</organism>
<dbReference type="Proteomes" id="UP001212411">
    <property type="component" value="Chromosome 1"/>
</dbReference>
<dbReference type="GO" id="GO:0000978">
    <property type="term" value="F:RNA polymerase II cis-regulatory region sequence-specific DNA binding"/>
    <property type="evidence" value="ECO:0007669"/>
    <property type="project" value="TreeGrafter"/>
</dbReference>
<comment type="subcellular location">
    <subcellularLocation>
        <location evidence="1">Nucleus</location>
    </subcellularLocation>
</comment>
<evidence type="ECO:0000256" key="8">
    <source>
        <dbReference type="ARBA" id="ARBA00023242"/>
    </source>
</evidence>
<protein>
    <submittedName>
        <fullName evidence="11">DNA-binding transcription factor, nutritional copper sensing Cuf1</fullName>
    </submittedName>
</protein>
<gene>
    <name evidence="11" type="primary">cuf1</name>
    <name evidence="11" type="ORF">SOMG_02051</name>
</gene>
<proteinExistence type="predicted"/>
<dbReference type="SUPFAM" id="SSF57879">
    <property type="entry name" value="Zinc domain conserved in yeast copper-regulated transcription factors"/>
    <property type="match status" value="1"/>
</dbReference>
<evidence type="ECO:0000313" key="12">
    <source>
        <dbReference type="Proteomes" id="UP001212411"/>
    </source>
</evidence>
<dbReference type="GO" id="GO:0005634">
    <property type="term" value="C:nucleus"/>
    <property type="evidence" value="ECO:0007669"/>
    <property type="project" value="UniProtKB-SubCell"/>
</dbReference>
<dbReference type="GO" id="GO:0001228">
    <property type="term" value="F:DNA-binding transcription activator activity, RNA polymerase II-specific"/>
    <property type="evidence" value="ECO:0007669"/>
    <property type="project" value="UniProtKB-ARBA"/>
</dbReference>
<dbReference type="GO" id="GO:0005507">
    <property type="term" value="F:copper ion binding"/>
    <property type="evidence" value="ECO:0007669"/>
    <property type="project" value="InterPro"/>
</dbReference>
<dbReference type="EMBL" id="CP115611">
    <property type="protein sequence ID" value="WBW71919.1"/>
    <property type="molecule type" value="Genomic_DNA"/>
</dbReference>
<evidence type="ECO:0000256" key="1">
    <source>
        <dbReference type="ARBA" id="ARBA00004123"/>
    </source>
</evidence>
<dbReference type="GO" id="GO:0006879">
    <property type="term" value="P:intracellular iron ion homeostasis"/>
    <property type="evidence" value="ECO:0007669"/>
    <property type="project" value="TreeGrafter"/>
</dbReference>
<dbReference type="RefSeq" id="XP_056036162.1">
    <property type="nucleotide sequence ID" value="XM_056180844.1"/>
</dbReference>
<dbReference type="PROSITE" id="PS50073">
    <property type="entry name" value="COPPER_FIST_2"/>
    <property type="match status" value="1"/>
</dbReference>
<dbReference type="PROSITE" id="PS01119">
    <property type="entry name" value="COPPER_FIST_1"/>
    <property type="match status" value="1"/>
</dbReference>
<evidence type="ECO:0000256" key="4">
    <source>
        <dbReference type="ARBA" id="ARBA00023008"/>
    </source>
</evidence>
<dbReference type="KEGG" id="som:SOMG_02051"/>
<dbReference type="SMART" id="SM01090">
    <property type="entry name" value="Copper-fist"/>
    <property type="match status" value="1"/>
</dbReference>
<dbReference type="InterPro" id="IPR036395">
    <property type="entry name" value="Cu_fist_DNA-bd_dom_sf"/>
</dbReference>
<keyword evidence="5" id="KW-0805">Transcription regulation</keyword>
<keyword evidence="4" id="KW-0186">Copper</keyword>
<dbReference type="FunFam" id="3.90.430.10:FF:000001">
    <property type="entry name" value="Copper fist DNA-binding protein"/>
    <property type="match status" value="1"/>
</dbReference>
<reference evidence="11 12" key="1">
    <citation type="journal article" date="2023" name="G3 (Bethesda)">
        <title>A high-quality reference genome for the fission yeast Schizosaccharomyces osmophilus.</title>
        <authorList>
            <person name="Jia G.S."/>
            <person name="Zhang W.C."/>
            <person name="Liang Y."/>
            <person name="Liu X.H."/>
            <person name="Rhind N."/>
            <person name="Pidoux A."/>
            <person name="Brysch-Herzberg M."/>
            <person name="Du L.L."/>
        </authorList>
    </citation>
    <scope>NUCLEOTIDE SEQUENCE [LARGE SCALE GENOMIC DNA]</scope>
    <source>
        <strain evidence="11 12">CBS 15793</strain>
    </source>
</reference>
<dbReference type="GeneID" id="80875533"/>
<evidence type="ECO:0000256" key="5">
    <source>
        <dbReference type="ARBA" id="ARBA00023015"/>
    </source>
</evidence>
<keyword evidence="7" id="KW-0804">Transcription</keyword>
<keyword evidence="12" id="KW-1185">Reference proteome</keyword>
<evidence type="ECO:0000256" key="6">
    <source>
        <dbReference type="ARBA" id="ARBA00023125"/>
    </source>
</evidence>
<evidence type="ECO:0000256" key="9">
    <source>
        <dbReference type="SAM" id="MobiDB-lite"/>
    </source>
</evidence>
<dbReference type="Pfam" id="PF00649">
    <property type="entry name" value="Copper-fist"/>
    <property type="match status" value="1"/>
</dbReference>
<name>A0AAE9W9Z2_9SCHI</name>
<dbReference type="PANTHER" id="PTHR28088">
    <property type="entry name" value="TRANSCRIPTIONAL ACTIVATOR HAA1-RELATED"/>
    <property type="match status" value="1"/>
</dbReference>
<feature type="domain" description="Copper-fist" evidence="10">
    <location>
        <begin position="1"/>
        <end position="40"/>
    </location>
</feature>
<evidence type="ECO:0000259" key="10">
    <source>
        <dbReference type="PROSITE" id="PS50073"/>
    </source>
</evidence>
<sequence>MILVNDAKMACMKCIRGHRSSSCKHGDRELHPIRPRGRPISQCEKCRQARIKRHIHVKCTCSSNTEKRQPILKKARSIIPETDATPPVSTNSDPPPSSCCEGRHSHAPLPFLMPSESTTSDSDGFPHTSSIKSESPSSFYVPNQHPYHYSGAGFYSHPKVPRCHYKDFYHNSHHIPSPQWYSNCNNHRIHANVHPFQTPNILANDTSGLQYEINSFQGFSLDQQREMTPDFPESSAFKVLSNSQDSIAAAAASHDLYPQPNSPYPFAMLDDGSYVPLNHDQPSHSPIYSPPNPLNGIKPESGSSIPSHNFPIQLSDYFTIPSSCARGSSHCKCDENCQCLGCLTHLNNPTTLAALNHISALQEEHRDPGLSHSFIEDKLLLDNLDDGKPDDYLIQHDSDNQQSIQYPLNNPCLTPELL</sequence>
<dbReference type="GO" id="GO:0006878">
    <property type="term" value="P:intracellular copper ion homeostasis"/>
    <property type="evidence" value="ECO:0007669"/>
    <property type="project" value="TreeGrafter"/>
</dbReference>
<evidence type="ECO:0000256" key="2">
    <source>
        <dbReference type="ARBA" id="ARBA00022723"/>
    </source>
</evidence>
<evidence type="ECO:0000256" key="7">
    <source>
        <dbReference type="ARBA" id="ARBA00023163"/>
    </source>
</evidence>
<accession>A0AAE9W9Z2</accession>
<feature type="region of interest" description="Disordered" evidence="9">
    <location>
        <begin position="76"/>
        <end position="137"/>
    </location>
</feature>
<evidence type="ECO:0000313" key="11">
    <source>
        <dbReference type="EMBL" id="WBW71919.1"/>
    </source>
</evidence>
<keyword evidence="8" id="KW-0539">Nucleus</keyword>
<dbReference type="InterPro" id="IPR051763">
    <property type="entry name" value="Copper_Homeo_Regul"/>
</dbReference>
<keyword evidence="6 11" id="KW-0238">DNA-binding</keyword>
<dbReference type="PANTHER" id="PTHR28088:SF5">
    <property type="entry name" value="TRANSCRIPTIONAL ACTIVATOR HAA1-RELATED"/>
    <property type="match status" value="1"/>
</dbReference>
<keyword evidence="3" id="KW-0862">Zinc</keyword>
<dbReference type="SMART" id="SM00412">
    <property type="entry name" value="Cu_FIST"/>
    <property type="match status" value="1"/>
</dbReference>
<dbReference type="PRINTS" id="PR00617">
    <property type="entry name" value="COPPERFIST"/>
</dbReference>
<dbReference type="AlphaFoldDB" id="A0AAE9W9Z2"/>
<dbReference type="InterPro" id="IPR001083">
    <property type="entry name" value="Cu_fist_DNA-bd_dom"/>
</dbReference>
<evidence type="ECO:0000256" key="3">
    <source>
        <dbReference type="ARBA" id="ARBA00022833"/>
    </source>
</evidence>